<evidence type="ECO:0000313" key="4">
    <source>
        <dbReference type="Proteomes" id="UP000078284"/>
    </source>
</evidence>
<proteinExistence type="predicted"/>
<accession>A0A178UR62</accession>
<dbReference type="EMBL" id="LUHQ01000005">
    <property type="protein sequence ID" value="OAO96298.1"/>
    <property type="molecule type" value="Genomic_DNA"/>
</dbReference>
<sequence length="149" mass="17142">MDTLIMVSIMTMMLFSTFATTRAATLLVSNELKRRGDVPVFVTCHRTPWLSKLVPLGQKLLIEIPTTTGDNAVDEKAQGSRPWQPTTCIGTFYREAHFGMHETPYVLYNSDKDATECKNSCFVVVKDDGFYRWNNNKRIWDKVFPIIWN</sequence>
<name>A0A178UR62_ARATH</name>
<dbReference type="OrthoDB" id="1021470at2759"/>
<feature type="chain" id="PRO_5036302692" description="Transmembrane protein" evidence="1">
    <location>
        <begin position="24"/>
        <end position="149"/>
    </location>
</feature>
<reference evidence="2 5" key="3">
    <citation type="submission" date="2019-12" db="EMBL/GenBank/DDBJ databases">
        <authorList>
            <person name="Jiao W.-B."/>
            <person name="Schneeberger K."/>
        </authorList>
    </citation>
    <scope>NUCLEOTIDE SEQUENCE [LARGE SCALE GENOMIC DNA]</scope>
    <source>
        <strain evidence="5">cv. C24</strain>
    </source>
</reference>
<evidence type="ECO:0000313" key="2">
    <source>
        <dbReference type="EMBL" id="CAA0410980.1"/>
    </source>
</evidence>
<dbReference type="ExpressionAtlas" id="A0A178UR62">
    <property type="expression patterns" value="baseline"/>
</dbReference>
<dbReference type="AlphaFoldDB" id="A0A178UR62"/>
<dbReference type="Proteomes" id="UP000078284">
    <property type="component" value="Chromosome 5"/>
</dbReference>
<evidence type="ECO:0000313" key="3">
    <source>
        <dbReference type="EMBL" id="OAO96298.1"/>
    </source>
</evidence>
<dbReference type="EMBL" id="CACSHJ010000096">
    <property type="protein sequence ID" value="CAA0410980.1"/>
    <property type="molecule type" value="Genomic_DNA"/>
</dbReference>
<reference evidence="4" key="1">
    <citation type="journal article" date="2016" name="Proc. Natl. Acad. Sci. U.S.A.">
        <title>Chromosome-level assembly of Arabidopsis thaliana Ler reveals the extent of translocation and inversion polymorphisms.</title>
        <authorList>
            <person name="Zapata L."/>
            <person name="Ding J."/>
            <person name="Willing E.M."/>
            <person name="Hartwig B."/>
            <person name="Bezdan D."/>
            <person name="Jiao W.B."/>
            <person name="Patel V."/>
            <person name="Velikkakam James G."/>
            <person name="Koornneef M."/>
            <person name="Ossowski S."/>
            <person name="Schneeberger K."/>
        </authorList>
    </citation>
    <scope>NUCLEOTIDE SEQUENCE [LARGE SCALE GENOMIC DNA]</scope>
    <source>
        <strain evidence="4">cv. Landsberg erecta</strain>
    </source>
</reference>
<gene>
    <name evidence="3" type="ordered locus">AXX17_At5g59440</name>
    <name evidence="2" type="ORF">C24_LOCUS26124</name>
</gene>
<accession>A0A5S9YG56</accession>
<evidence type="ECO:0000313" key="5">
    <source>
        <dbReference type="Proteomes" id="UP000434276"/>
    </source>
</evidence>
<feature type="signal peptide" evidence="1">
    <location>
        <begin position="1"/>
        <end position="23"/>
    </location>
</feature>
<organism evidence="3 4">
    <name type="scientific">Arabidopsis thaliana</name>
    <name type="common">Mouse-ear cress</name>
    <dbReference type="NCBI Taxonomy" id="3702"/>
    <lineage>
        <taxon>Eukaryota</taxon>
        <taxon>Viridiplantae</taxon>
        <taxon>Streptophyta</taxon>
        <taxon>Embryophyta</taxon>
        <taxon>Tracheophyta</taxon>
        <taxon>Spermatophyta</taxon>
        <taxon>Magnoliopsida</taxon>
        <taxon>eudicotyledons</taxon>
        <taxon>Gunneridae</taxon>
        <taxon>Pentapetalae</taxon>
        <taxon>rosids</taxon>
        <taxon>malvids</taxon>
        <taxon>Brassicales</taxon>
        <taxon>Brassicaceae</taxon>
        <taxon>Camelineae</taxon>
        <taxon>Arabidopsis</taxon>
    </lineage>
</organism>
<evidence type="ECO:0008006" key="6">
    <source>
        <dbReference type="Google" id="ProtNLM"/>
    </source>
</evidence>
<keyword evidence="1" id="KW-0732">Signal</keyword>
<reference evidence="3" key="2">
    <citation type="submission" date="2016-03" db="EMBL/GenBank/DDBJ databases">
        <title>Full-length assembly of Arabidopsis thaliana Ler reveals the complement of translocations and inversions.</title>
        <authorList>
            <person name="Zapata L."/>
            <person name="Schneeberger K."/>
            <person name="Ossowski S."/>
        </authorList>
    </citation>
    <scope>NUCLEOTIDE SEQUENCE [LARGE SCALE GENOMIC DNA]</scope>
    <source>
        <tissue evidence="3">Leaf</tissue>
    </source>
</reference>
<evidence type="ECO:0000256" key="1">
    <source>
        <dbReference type="SAM" id="SignalP"/>
    </source>
</evidence>
<protein>
    <recommendedName>
        <fullName evidence="6">Transmembrane protein</fullName>
    </recommendedName>
</protein>
<dbReference type="Proteomes" id="UP000434276">
    <property type="component" value="Unassembled WGS sequence"/>
</dbReference>